<evidence type="ECO:0000313" key="2">
    <source>
        <dbReference type="Proteomes" id="UP000324222"/>
    </source>
</evidence>
<gene>
    <name evidence="1" type="ORF">E2C01_034145</name>
</gene>
<protein>
    <submittedName>
        <fullName evidence="1">Uncharacterized protein</fullName>
    </submittedName>
</protein>
<dbReference type="EMBL" id="VSRR010004741">
    <property type="protein sequence ID" value="MPC40583.1"/>
    <property type="molecule type" value="Genomic_DNA"/>
</dbReference>
<comment type="caution">
    <text evidence="1">The sequence shown here is derived from an EMBL/GenBank/DDBJ whole genome shotgun (WGS) entry which is preliminary data.</text>
</comment>
<organism evidence="1 2">
    <name type="scientific">Portunus trituberculatus</name>
    <name type="common">Swimming crab</name>
    <name type="synonym">Neptunus trituberculatus</name>
    <dbReference type="NCBI Taxonomy" id="210409"/>
    <lineage>
        <taxon>Eukaryota</taxon>
        <taxon>Metazoa</taxon>
        <taxon>Ecdysozoa</taxon>
        <taxon>Arthropoda</taxon>
        <taxon>Crustacea</taxon>
        <taxon>Multicrustacea</taxon>
        <taxon>Malacostraca</taxon>
        <taxon>Eumalacostraca</taxon>
        <taxon>Eucarida</taxon>
        <taxon>Decapoda</taxon>
        <taxon>Pleocyemata</taxon>
        <taxon>Brachyura</taxon>
        <taxon>Eubrachyura</taxon>
        <taxon>Portunoidea</taxon>
        <taxon>Portunidae</taxon>
        <taxon>Portuninae</taxon>
        <taxon>Portunus</taxon>
    </lineage>
</organism>
<name>A0A5B7F683_PORTR</name>
<evidence type="ECO:0000313" key="1">
    <source>
        <dbReference type="EMBL" id="MPC40583.1"/>
    </source>
</evidence>
<reference evidence="1 2" key="1">
    <citation type="submission" date="2019-05" db="EMBL/GenBank/DDBJ databases">
        <title>Another draft genome of Portunus trituberculatus and its Hox gene families provides insights of decapod evolution.</title>
        <authorList>
            <person name="Jeong J.-H."/>
            <person name="Song I."/>
            <person name="Kim S."/>
            <person name="Choi T."/>
            <person name="Kim D."/>
            <person name="Ryu S."/>
            <person name="Kim W."/>
        </authorList>
    </citation>
    <scope>NUCLEOTIDE SEQUENCE [LARGE SCALE GENOMIC DNA]</scope>
    <source>
        <tissue evidence="1">Muscle</tissue>
    </source>
</reference>
<accession>A0A5B7F683</accession>
<dbReference type="AlphaFoldDB" id="A0A5B7F683"/>
<sequence length="145" mass="16533">MGMIRGLIEHYKKKTFPTSDTYDNEERHMQQNPVPHDPVYNRICEYLSENLRGRWSDLGRSLGLGNLVSELFRDPTVRKKDKVYQESSHRMRNFGTYASHTTCTNSNITGQAIFLAIASMGHAPWDSSLCGFVSRGPYLFLTAPT</sequence>
<keyword evidence="2" id="KW-1185">Reference proteome</keyword>
<proteinExistence type="predicted"/>
<dbReference type="Proteomes" id="UP000324222">
    <property type="component" value="Unassembled WGS sequence"/>
</dbReference>